<evidence type="ECO:0000313" key="1">
    <source>
        <dbReference type="EMBL" id="KAG0711089.1"/>
    </source>
</evidence>
<keyword evidence="2" id="KW-1185">Reference proteome</keyword>
<reference evidence="1" key="1">
    <citation type="submission" date="2020-07" db="EMBL/GenBank/DDBJ databases">
        <title>The High-quality genome of the commercially important snow crab, Chionoecetes opilio.</title>
        <authorList>
            <person name="Jeong J.-H."/>
            <person name="Ryu S."/>
        </authorList>
    </citation>
    <scope>NUCLEOTIDE SEQUENCE</scope>
    <source>
        <strain evidence="1">MADBK_172401_WGS</strain>
        <tissue evidence="1">Digestive gland</tissue>
    </source>
</reference>
<protein>
    <submittedName>
        <fullName evidence="1">Uncharacterized protein</fullName>
    </submittedName>
</protein>
<proteinExistence type="predicted"/>
<accession>A0A8J4XT13</accession>
<comment type="caution">
    <text evidence="1">The sequence shown here is derived from an EMBL/GenBank/DDBJ whole genome shotgun (WGS) entry which is preliminary data.</text>
</comment>
<dbReference type="EMBL" id="JACEEZ010023620">
    <property type="protein sequence ID" value="KAG0711089.1"/>
    <property type="molecule type" value="Genomic_DNA"/>
</dbReference>
<evidence type="ECO:0000313" key="2">
    <source>
        <dbReference type="Proteomes" id="UP000770661"/>
    </source>
</evidence>
<dbReference type="Proteomes" id="UP000770661">
    <property type="component" value="Unassembled WGS sequence"/>
</dbReference>
<sequence>MPTWCAPTGRGCCPTRCPSGRRFGGLPPLLASCPPGPVTPPFLLRPSRCNSPAPPPRLRRSLGLLLLPPSVYTEAPCLPSIAVKTVEGGLLHRVFVWKTASCARPVPDTGGEFDSRVGRGKFESFLYRRFLISRLNAPRS</sequence>
<dbReference type="AlphaFoldDB" id="A0A8J4XT13"/>
<name>A0A8J4XT13_CHIOP</name>
<organism evidence="1 2">
    <name type="scientific">Chionoecetes opilio</name>
    <name type="common">Atlantic snow crab</name>
    <name type="synonym">Cancer opilio</name>
    <dbReference type="NCBI Taxonomy" id="41210"/>
    <lineage>
        <taxon>Eukaryota</taxon>
        <taxon>Metazoa</taxon>
        <taxon>Ecdysozoa</taxon>
        <taxon>Arthropoda</taxon>
        <taxon>Crustacea</taxon>
        <taxon>Multicrustacea</taxon>
        <taxon>Malacostraca</taxon>
        <taxon>Eumalacostraca</taxon>
        <taxon>Eucarida</taxon>
        <taxon>Decapoda</taxon>
        <taxon>Pleocyemata</taxon>
        <taxon>Brachyura</taxon>
        <taxon>Eubrachyura</taxon>
        <taxon>Majoidea</taxon>
        <taxon>Majidae</taxon>
        <taxon>Chionoecetes</taxon>
    </lineage>
</organism>
<gene>
    <name evidence="1" type="ORF">GWK47_021394</name>
</gene>